<dbReference type="Proteomes" id="UP001316087">
    <property type="component" value="Unassembled WGS sequence"/>
</dbReference>
<dbReference type="RefSeq" id="WP_241369406.1">
    <property type="nucleotide sequence ID" value="NZ_JAKZFC010000003.1"/>
</dbReference>
<sequence length="41" mass="4780">MSFAGEPIKAPIIARGPFVMNKEQEIIEAFESYRNGTFFRW</sequence>
<reference evidence="2 3" key="1">
    <citation type="submission" date="2022-03" db="EMBL/GenBank/DDBJ databases">
        <authorList>
            <person name="Jo J.-H."/>
            <person name="Im W.-T."/>
        </authorList>
    </citation>
    <scope>NUCLEOTIDE SEQUENCE [LARGE SCALE GENOMIC DNA]</scope>
    <source>
        <strain evidence="2 3">MA9</strain>
    </source>
</reference>
<dbReference type="SUPFAM" id="SSF51182">
    <property type="entry name" value="RmlC-like cupins"/>
    <property type="match status" value="1"/>
</dbReference>
<keyword evidence="3" id="KW-1185">Reference proteome</keyword>
<gene>
    <name evidence="2" type="ORF">LZ480_10625</name>
</gene>
<dbReference type="Gene3D" id="2.60.120.10">
    <property type="entry name" value="Jelly Rolls"/>
    <property type="match status" value="1"/>
</dbReference>
<accession>A0ABS9UEE2</accession>
<evidence type="ECO:0000259" key="1">
    <source>
        <dbReference type="Pfam" id="PF05726"/>
    </source>
</evidence>
<comment type="caution">
    <text evidence="2">The sequence shown here is derived from an EMBL/GenBank/DDBJ whole genome shotgun (WGS) entry which is preliminary data.</text>
</comment>
<name>A0ABS9UEE2_9BACL</name>
<dbReference type="InterPro" id="IPR011051">
    <property type="entry name" value="RmlC_Cupin_sf"/>
</dbReference>
<evidence type="ECO:0000313" key="2">
    <source>
        <dbReference type="EMBL" id="MCH7322345.1"/>
    </source>
</evidence>
<feature type="domain" description="Pirin C-terminal" evidence="1">
    <location>
        <begin position="2"/>
        <end position="38"/>
    </location>
</feature>
<proteinExistence type="predicted"/>
<dbReference type="InterPro" id="IPR014710">
    <property type="entry name" value="RmlC-like_jellyroll"/>
</dbReference>
<dbReference type="EMBL" id="JAKZFC010000003">
    <property type="protein sequence ID" value="MCH7322345.1"/>
    <property type="molecule type" value="Genomic_DNA"/>
</dbReference>
<dbReference type="Pfam" id="PF05726">
    <property type="entry name" value="Pirin_C"/>
    <property type="match status" value="1"/>
</dbReference>
<dbReference type="InterPro" id="IPR008778">
    <property type="entry name" value="Pirin_C_dom"/>
</dbReference>
<organism evidence="2 3">
    <name type="scientific">Solibacillus palustris</name>
    <dbReference type="NCBI Taxonomy" id="2908203"/>
    <lineage>
        <taxon>Bacteria</taxon>
        <taxon>Bacillati</taxon>
        <taxon>Bacillota</taxon>
        <taxon>Bacilli</taxon>
        <taxon>Bacillales</taxon>
        <taxon>Caryophanaceae</taxon>
        <taxon>Solibacillus</taxon>
    </lineage>
</organism>
<protein>
    <recommendedName>
        <fullName evidence="1">Pirin C-terminal domain-containing protein</fullName>
    </recommendedName>
</protein>
<evidence type="ECO:0000313" key="3">
    <source>
        <dbReference type="Proteomes" id="UP001316087"/>
    </source>
</evidence>